<accession>A0ABV9Y9U8</accession>
<gene>
    <name evidence="3" type="ORF">ACFPFM_32680</name>
</gene>
<name>A0ABV9Y9U8_9PSEU</name>
<comment type="caution">
    <text evidence="3">The sequence shown here is derived from an EMBL/GenBank/DDBJ whole genome shotgun (WGS) entry which is preliminary data.</text>
</comment>
<dbReference type="Pfam" id="PF00248">
    <property type="entry name" value="Aldo_ket_red"/>
    <property type="match status" value="1"/>
</dbReference>
<dbReference type="SUPFAM" id="SSF51430">
    <property type="entry name" value="NAD(P)-linked oxidoreductase"/>
    <property type="match status" value="1"/>
</dbReference>
<evidence type="ECO:0000259" key="2">
    <source>
        <dbReference type="Pfam" id="PF00248"/>
    </source>
</evidence>
<dbReference type="RefSeq" id="WP_344041166.1">
    <property type="nucleotide sequence ID" value="NZ_BAAAKE010000027.1"/>
</dbReference>
<dbReference type="InterPro" id="IPR036812">
    <property type="entry name" value="NAD(P)_OxRdtase_dom_sf"/>
</dbReference>
<feature type="domain" description="NADP-dependent oxidoreductase" evidence="2">
    <location>
        <begin position="41"/>
        <end position="342"/>
    </location>
</feature>
<feature type="region of interest" description="Disordered" evidence="1">
    <location>
        <begin position="1"/>
        <end position="23"/>
    </location>
</feature>
<sequence>MTRPADQTPDHRTTGPPMRGSSMLTTAYGDAVLARLRDTRVALGTMYFGTTTDEATSRAILDRFAERGGRLIDTANCYAFWAPGGTGEESEQVIGRWLADTGSREEMLLTTKVGCLPDPLDGPFPESAEGLDPAVIRKQFELSAQRLGTDRIDVYLTHADDPKTPLAETAQALSDLVRDGRVGVVGASNSAPERLREATDLAAADAIAAPRVLQVRHSYLWPDPAADIRPQRPLDREMVAHAQEHGIVLQGYSPLLQGALTRPDKELSPEYRSEDNERRLAHLRDLAERLGVTANQLALAWMAGGEVPVMPVLGVSSVAQLDEALDGLEFELPAEARADLDAQAPLSATSA</sequence>
<dbReference type="EMBL" id="JBHSJB010000032">
    <property type="protein sequence ID" value="MFC5058492.1"/>
    <property type="molecule type" value="Genomic_DNA"/>
</dbReference>
<dbReference type="Proteomes" id="UP001595833">
    <property type="component" value="Unassembled WGS sequence"/>
</dbReference>
<keyword evidence="4" id="KW-1185">Reference proteome</keyword>
<dbReference type="InterPro" id="IPR023210">
    <property type="entry name" value="NADP_OxRdtase_dom"/>
</dbReference>
<evidence type="ECO:0000256" key="1">
    <source>
        <dbReference type="SAM" id="MobiDB-lite"/>
    </source>
</evidence>
<reference evidence="4" key="1">
    <citation type="journal article" date="2019" name="Int. J. Syst. Evol. Microbiol.">
        <title>The Global Catalogue of Microorganisms (GCM) 10K type strain sequencing project: providing services to taxonomists for standard genome sequencing and annotation.</title>
        <authorList>
            <consortium name="The Broad Institute Genomics Platform"/>
            <consortium name="The Broad Institute Genome Sequencing Center for Infectious Disease"/>
            <person name="Wu L."/>
            <person name="Ma J."/>
        </authorList>
    </citation>
    <scope>NUCLEOTIDE SEQUENCE [LARGE SCALE GENOMIC DNA]</scope>
    <source>
        <strain evidence="4">KCTC 12848</strain>
    </source>
</reference>
<proteinExistence type="predicted"/>
<evidence type="ECO:0000313" key="3">
    <source>
        <dbReference type="EMBL" id="MFC5058492.1"/>
    </source>
</evidence>
<protein>
    <submittedName>
        <fullName evidence="3">Aldo/keto reductase</fullName>
    </submittedName>
</protein>
<organism evidence="3 4">
    <name type="scientific">Saccharothrix xinjiangensis</name>
    <dbReference type="NCBI Taxonomy" id="204798"/>
    <lineage>
        <taxon>Bacteria</taxon>
        <taxon>Bacillati</taxon>
        <taxon>Actinomycetota</taxon>
        <taxon>Actinomycetes</taxon>
        <taxon>Pseudonocardiales</taxon>
        <taxon>Pseudonocardiaceae</taxon>
        <taxon>Saccharothrix</taxon>
    </lineage>
</organism>
<dbReference type="InterPro" id="IPR050523">
    <property type="entry name" value="AKR_Detox_Biosynth"/>
</dbReference>
<dbReference type="PANTHER" id="PTHR43364:SF6">
    <property type="entry name" value="OXIDOREDUCTASE-RELATED"/>
    <property type="match status" value="1"/>
</dbReference>
<dbReference type="Gene3D" id="3.20.20.100">
    <property type="entry name" value="NADP-dependent oxidoreductase domain"/>
    <property type="match status" value="1"/>
</dbReference>
<evidence type="ECO:0000313" key="4">
    <source>
        <dbReference type="Proteomes" id="UP001595833"/>
    </source>
</evidence>
<dbReference type="PANTHER" id="PTHR43364">
    <property type="entry name" value="NADH-SPECIFIC METHYLGLYOXAL REDUCTASE-RELATED"/>
    <property type="match status" value="1"/>
</dbReference>